<reference evidence="2" key="1">
    <citation type="submission" date="2021-02" db="EMBL/GenBank/DDBJ databases">
        <authorList>
            <person name="Nowell W R."/>
        </authorList>
    </citation>
    <scope>NUCLEOTIDE SEQUENCE</scope>
</reference>
<comment type="caution">
    <text evidence="2">The sequence shown here is derived from an EMBL/GenBank/DDBJ whole genome shotgun (WGS) entry which is preliminary data.</text>
</comment>
<dbReference type="AlphaFoldDB" id="A0A820ICN1"/>
<feature type="region of interest" description="Disordered" evidence="1">
    <location>
        <begin position="70"/>
        <end position="98"/>
    </location>
</feature>
<gene>
    <name evidence="3" type="ORF">QYT958_LOCUS6972</name>
    <name evidence="2" type="ORF">UJA718_LOCUS12991</name>
</gene>
<evidence type="ECO:0000256" key="1">
    <source>
        <dbReference type="SAM" id="MobiDB-lite"/>
    </source>
</evidence>
<name>A0A820ICN1_9BILA</name>
<evidence type="ECO:0000313" key="4">
    <source>
        <dbReference type="Proteomes" id="UP000663873"/>
    </source>
</evidence>
<evidence type="ECO:0000313" key="2">
    <source>
        <dbReference type="EMBL" id="CAF4306654.1"/>
    </source>
</evidence>
<feature type="compositionally biased region" description="Acidic residues" evidence="1">
    <location>
        <begin position="78"/>
        <end position="92"/>
    </location>
</feature>
<proteinExistence type="predicted"/>
<dbReference type="Proteomes" id="UP000663873">
    <property type="component" value="Unassembled WGS sequence"/>
</dbReference>
<organism evidence="2 4">
    <name type="scientific">Rotaria socialis</name>
    <dbReference type="NCBI Taxonomy" id="392032"/>
    <lineage>
        <taxon>Eukaryota</taxon>
        <taxon>Metazoa</taxon>
        <taxon>Spiralia</taxon>
        <taxon>Gnathifera</taxon>
        <taxon>Rotifera</taxon>
        <taxon>Eurotatoria</taxon>
        <taxon>Bdelloidea</taxon>
        <taxon>Philodinida</taxon>
        <taxon>Philodinidae</taxon>
        <taxon>Rotaria</taxon>
    </lineage>
</organism>
<dbReference type="EMBL" id="CAJOBR010000644">
    <property type="protein sequence ID" value="CAF4532250.1"/>
    <property type="molecule type" value="Genomic_DNA"/>
</dbReference>
<feature type="compositionally biased region" description="Polar residues" evidence="1">
    <location>
        <begin position="229"/>
        <end position="238"/>
    </location>
</feature>
<keyword evidence="4" id="KW-1185">Reference proteome</keyword>
<feature type="region of interest" description="Disordered" evidence="1">
    <location>
        <begin position="226"/>
        <end position="247"/>
    </location>
</feature>
<dbReference type="EMBL" id="CAJOBP010001724">
    <property type="protein sequence ID" value="CAF4306654.1"/>
    <property type="molecule type" value="Genomic_DNA"/>
</dbReference>
<evidence type="ECO:0000313" key="3">
    <source>
        <dbReference type="EMBL" id="CAF4532250.1"/>
    </source>
</evidence>
<sequence>MTTRTNALTHVLFKNTINSELMIAPLDKCNIGDDKVAYVYGGKHFNGELVTVGSKSLCDKVMKQMNGYSTDYGYSSLPEEEEDDDDDDDNDDNNGNIHDTLLTNEHAVHRTLFSFVLSLCEHVQFLFSFQRKTEKKRITNQIQITNPVSTQATISNVTRTYHEPPRNNERTSTIEVIQYPESVSSRYDPIEVVIPREMDHFTSSSLLNEASFDLPPASTMLHESGLPKATQNTTPNTKSKNKHNHGKKVTLPLLSTLSSDTTSPADRLTNIEKTLNSLIVYVNTFGEDIRSIMMQLKSSSKIIKNIRNHVVPKAATSSTIVSPSLRNSLIHSSCTSDAAPTKQTVMFQNTNLMQFKHDLTSIRSFLRKMTMAIYTRDEILSNTLIHTHSTSPEGIPPKNPR</sequence>
<accession>A0A820ICN1</accession>
<protein>
    <submittedName>
        <fullName evidence="2">Uncharacterized protein</fullName>
    </submittedName>
</protein>
<dbReference type="Proteomes" id="UP000663848">
    <property type="component" value="Unassembled WGS sequence"/>
</dbReference>